<sequence length="479" mass="52756">MLPSKLFTISHNPKTIATQWLSKFAESASTGDVQSTVSAFLPHGFLRDFLIFSWNNRTLEGHEKISAYLSNSLAPAQITNVQLDEQAGLEPEFFPITRSITGVAAAFTFESCLFRGRGYFRLCPGESPSAWKALTVFTMADDLKGQEEVGRETGLYGAHALSWEEVNAERRANIESDPQVVIIGAGQTGLQITARFGQMKIRTIVVEANHRVGDNWRKRYPTLVLHTPRTHANLLYQPFPKNWPTFTPRDKLANWLEQYAESQDIIVWNKSSIQPIPRYDDKAHRWDVIVDKNGTLVKLHPAHIVVAAGTLGAPHTPDVDGYHEFLGEVFHASRFMGAQPYAGKRVIVVGGGNTAADICQNLSFRGAASITMVVRNSTCVVSAKLLNVMLGALFPEGVPTEISDFKAAAMPFPLTRATLIEQQEERLTHDKDLHDGLRNAGLKLNDGADGSGQLILVYERAGGYWVDVGCGELIASGKV</sequence>
<organism evidence="2 3">
    <name type="scientific">Piloderma croceum (strain F 1598)</name>
    <dbReference type="NCBI Taxonomy" id="765440"/>
    <lineage>
        <taxon>Eukaryota</taxon>
        <taxon>Fungi</taxon>
        <taxon>Dikarya</taxon>
        <taxon>Basidiomycota</taxon>
        <taxon>Agaricomycotina</taxon>
        <taxon>Agaricomycetes</taxon>
        <taxon>Agaricomycetidae</taxon>
        <taxon>Atheliales</taxon>
        <taxon>Atheliaceae</taxon>
        <taxon>Piloderma</taxon>
    </lineage>
</organism>
<evidence type="ECO:0000313" key="3">
    <source>
        <dbReference type="Proteomes" id="UP000054166"/>
    </source>
</evidence>
<proteinExistence type="predicted"/>
<dbReference type="Gene3D" id="3.50.50.60">
    <property type="entry name" value="FAD/NAD(P)-binding domain"/>
    <property type="match status" value="1"/>
</dbReference>
<protein>
    <recommendedName>
        <fullName evidence="4">FAD/NAD(P)-binding domain-containing protein</fullName>
    </recommendedName>
</protein>
<dbReference type="InterPro" id="IPR050982">
    <property type="entry name" value="Auxin_biosynth/cation_transpt"/>
</dbReference>
<dbReference type="GO" id="GO:0050660">
    <property type="term" value="F:flavin adenine dinucleotide binding"/>
    <property type="evidence" value="ECO:0007669"/>
    <property type="project" value="TreeGrafter"/>
</dbReference>
<dbReference type="AlphaFoldDB" id="A0A0C3FBS9"/>
<keyword evidence="3" id="KW-1185">Reference proteome</keyword>
<dbReference type="PANTHER" id="PTHR43539:SF68">
    <property type="entry name" value="FLAVIN-BINDING MONOOXYGENASE-LIKE PROTEIN (AFU_ORTHOLOGUE AFUA_4G09220)"/>
    <property type="match status" value="1"/>
</dbReference>
<dbReference type="GO" id="GO:0004497">
    <property type="term" value="F:monooxygenase activity"/>
    <property type="evidence" value="ECO:0007669"/>
    <property type="project" value="TreeGrafter"/>
</dbReference>
<dbReference type="PANTHER" id="PTHR43539">
    <property type="entry name" value="FLAVIN-BINDING MONOOXYGENASE-LIKE PROTEIN (AFU_ORTHOLOGUE AFUA_4G09220)"/>
    <property type="match status" value="1"/>
</dbReference>
<keyword evidence="1" id="KW-0560">Oxidoreductase</keyword>
<reference evidence="2 3" key="1">
    <citation type="submission" date="2014-04" db="EMBL/GenBank/DDBJ databases">
        <authorList>
            <consortium name="DOE Joint Genome Institute"/>
            <person name="Kuo A."/>
            <person name="Tarkka M."/>
            <person name="Buscot F."/>
            <person name="Kohler A."/>
            <person name="Nagy L.G."/>
            <person name="Floudas D."/>
            <person name="Copeland A."/>
            <person name="Barry K.W."/>
            <person name="Cichocki N."/>
            <person name="Veneault-Fourrey C."/>
            <person name="LaButti K."/>
            <person name="Lindquist E.A."/>
            <person name="Lipzen A."/>
            <person name="Lundell T."/>
            <person name="Morin E."/>
            <person name="Murat C."/>
            <person name="Sun H."/>
            <person name="Tunlid A."/>
            <person name="Henrissat B."/>
            <person name="Grigoriev I.V."/>
            <person name="Hibbett D.S."/>
            <person name="Martin F."/>
            <person name="Nordberg H.P."/>
            <person name="Cantor M.N."/>
            <person name="Hua S.X."/>
        </authorList>
    </citation>
    <scope>NUCLEOTIDE SEQUENCE [LARGE SCALE GENOMIC DNA]</scope>
    <source>
        <strain evidence="2 3">F 1598</strain>
    </source>
</reference>
<dbReference type="EMBL" id="KN833027">
    <property type="protein sequence ID" value="KIM77166.1"/>
    <property type="molecule type" value="Genomic_DNA"/>
</dbReference>
<dbReference type="Proteomes" id="UP000054166">
    <property type="component" value="Unassembled WGS sequence"/>
</dbReference>
<dbReference type="InParanoid" id="A0A0C3FBS9"/>
<evidence type="ECO:0000313" key="2">
    <source>
        <dbReference type="EMBL" id="KIM77166.1"/>
    </source>
</evidence>
<dbReference type="HOGENOM" id="CLU_015676_1_0_1"/>
<gene>
    <name evidence="2" type="ORF">PILCRDRAFT_623668</name>
</gene>
<reference evidence="3" key="2">
    <citation type="submission" date="2015-01" db="EMBL/GenBank/DDBJ databases">
        <title>Evolutionary Origins and Diversification of the Mycorrhizal Mutualists.</title>
        <authorList>
            <consortium name="DOE Joint Genome Institute"/>
            <consortium name="Mycorrhizal Genomics Consortium"/>
            <person name="Kohler A."/>
            <person name="Kuo A."/>
            <person name="Nagy L.G."/>
            <person name="Floudas D."/>
            <person name="Copeland A."/>
            <person name="Barry K.W."/>
            <person name="Cichocki N."/>
            <person name="Veneault-Fourrey C."/>
            <person name="LaButti K."/>
            <person name="Lindquist E.A."/>
            <person name="Lipzen A."/>
            <person name="Lundell T."/>
            <person name="Morin E."/>
            <person name="Murat C."/>
            <person name="Riley R."/>
            <person name="Ohm R."/>
            <person name="Sun H."/>
            <person name="Tunlid A."/>
            <person name="Henrissat B."/>
            <person name="Grigoriev I.V."/>
            <person name="Hibbett D.S."/>
            <person name="Martin F."/>
        </authorList>
    </citation>
    <scope>NUCLEOTIDE SEQUENCE [LARGE SCALE GENOMIC DNA]</scope>
    <source>
        <strain evidence="3">F 1598</strain>
    </source>
</reference>
<dbReference type="Pfam" id="PF13738">
    <property type="entry name" value="Pyr_redox_3"/>
    <property type="match status" value="1"/>
</dbReference>
<dbReference type="PRINTS" id="PR00469">
    <property type="entry name" value="PNDRDTASEII"/>
</dbReference>
<dbReference type="SUPFAM" id="SSF51905">
    <property type="entry name" value="FAD/NAD(P)-binding domain"/>
    <property type="match status" value="1"/>
</dbReference>
<dbReference type="InterPro" id="IPR036188">
    <property type="entry name" value="FAD/NAD-bd_sf"/>
</dbReference>
<accession>A0A0C3FBS9</accession>
<dbReference type="STRING" id="765440.A0A0C3FBS9"/>
<dbReference type="OrthoDB" id="74360at2759"/>
<evidence type="ECO:0000256" key="1">
    <source>
        <dbReference type="ARBA" id="ARBA00023002"/>
    </source>
</evidence>
<name>A0A0C3FBS9_PILCF</name>
<evidence type="ECO:0008006" key="4">
    <source>
        <dbReference type="Google" id="ProtNLM"/>
    </source>
</evidence>
<dbReference type="PRINTS" id="PR00368">
    <property type="entry name" value="FADPNR"/>
</dbReference>